<dbReference type="PANTHER" id="PTHR24006">
    <property type="entry name" value="UBIQUITIN CARBOXYL-TERMINAL HYDROLASE"/>
    <property type="match status" value="1"/>
</dbReference>
<dbReference type="CDD" id="cd02662">
    <property type="entry name" value="Peptidase_C19F"/>
    <property type="match status" value="1"/>
</dbReference>
<sequence>MPDKALSVATYAAGASLATIALVYVFAPTYFIDNTPSSSGNPLSALSGRKTGVVGLANAANDCFINSVLQALAGLGDLRIYLIRETHRRKIDDAGVYKNAVPQDAEDSGNEGGGAGRRPMPVWKIEGLQAGLVSKGLKDMIDQLNERPIYKKVITAGPFVRVLEIAFQQRISRQQQDAQEFLQVVAERLCDEYHAGRRARRYARRRAEAEVSAGAPALGGSIAAAAPAALDGDAVNEKLASVAAASNGDQPQEKPLPSKPENGQATAPVAIAQQDDAKNEDEEGFPMEGKIESQIECLTCGFKPRPSEQTFCTLTLNVPQASSTSLSACFDSMLKTEYIDDFKCEKCRLVHAMQVFEAEAAKSKSESFRTEVQHNVARLRQAIETDPERPPPDIALPDARYAPKRRIARHFRLINFPKVLAIHLSRSIYDASNQSQKNSAKVSFPERLPLGSILHQRKYKLISVVMHKGSHHSGHYESFRRQTMAAPYSNPNTFQPSHVYSPSSSPAATTPKIGSNSPSSTSRLINGGSPVSSTAELPPAADLGVSTTNGSSSFSSSPEPAANLLPPKTNAAVGKTSRSSSLRGRSGSSSALPPAPTSAPRDEDSNGNADAAAETSSLRSITRSTLSRITSSSRSGSRSASRNGSLKDRLSLRPGSKDGSTAAVSGPATDKGKASSTAAAAATQPRPRKKKTPDRWWRISDEKVREASTKEVLGMQREVYLLFYELERDPYMG</sequence>
<evidence type="ECO:0000256" key="1">
    <source>
        <dbReference type="RuleBase" id="RU366025"/>
    </source>
</evidence>
<keyword evidence="3" id="KW-0812">Transmembrane</keyword>
<comment type="catalytic activity">
    <reaction evidence="1">
        <text>Thiol-dependent hydrolysis of ester, thioester, amide, peptide and isopeptide bonds formed by the C-terminal Gly of ubiquitin (a 76-residue protein attached to proteins as an intracellular targeting signal).</text>
        <dbReference type="EC" id="3.4.19.12"/>
    </reaction>
</comment>
<dbReference type="InterPro" id="IPR038765">
    <property type="entry name" value="Papain-like_cys_pep_sf"/>
</dbReference>
<dbReference type="Proteomes" id="UP001642406">
    <property type="component" value="Unassembled WGS sequence"/>
</dbReference>
<feature type="compositionally biased region" description="Low complexity" evidence="2">
    <location>
        <begin position="501"/>
        <end position="511"/>
    </location>
</feature>
<protein>
    <recommendedName>
        <fullName evidence="1">Ubiquitin carboxyl-terminal hydrolase</fullName>
        <ecNumber evidence="1">3.4.19.12</ecNumber>
    </recommendedName>
</protein>
<dbReference type="InterPro" id="IPR028889">
    <property type="entry name" value="USP"/>
</dbReference>
<evidence type="ECO:0000256" key="2">
    <source>
        <dbReference type="SAM" id="MobiDB-lite"/>
    </source>
</evidence>
<dbReference type="Pfam" id="PF00443">
    <property type="entry name" value="UCH"/>
    <property type="match status" value="1"/>
</dbReference>
<keyword evidence="3" id="KW-0472">Membrane</keyword>
<feature type="domain" description="USP" evidence="4">
    <location>
        <begin position="54"/>
        <end position="727"/>
    </location>
</feature>
<dbReference type="CDD" id="cd02257">
    <property type="entry name" value="Peptidase_C19"/>
    <property type="match status" value="1"/>
</dbReference>
<feature type="region of interest" description="Disordered" evidence="2">
    <location>
        <begin position="244"/>
        <end position="264"/>
    </location>
</feature>
<reference evidence="5 6" key="1">
    <citation type="submission" date="2024-01" db="EMBL/GenBank/DDBJ databases">
        <authorList>
            <person name="Allen C."/>
            <person name="Tagirdzhanova G."/>
        </authorList>
    </citation>
    <scope>NUCLEOTIDE SEQUENCE [LARGE SCALE GENOMIC DNA]</scope>
</reference>
<name>A0ABP0BC34_9PEZI</name>
<keyword evidence="3" id="KW-1133">Transmembrane helix</keyword>
<evidence type="ECO:0000313" key="6">
    <source>
        <dbReference type="Proteomes" id="UP001642406"/>
    </source>
</evidence>
<gene>
    <name evidence="5" type="ORF">SBRCBS47491_002935</name>
</gene>
<evidence type="ECO:0000259" key="4">
    <source>
        <dbReference type="PROSITE" id="PS50235"/>
    </source>
</evidence>
<feature type="compositionally biased region" description="Low complexity" evidence="2">
    <location>
        <begin position="674"/>
        <end position="683"/>
    </location>
</feature>
<feature type="compositionally biased region" description="Low complexity" evidence="2">
    <location>
        <begin position="615"/>
        <end position="644"/>
    </location>
</feature>
<keyword evidence="1" id="KW-0378">Hydrolase</keyword>
<dbReference type="PROSITE" id="PS00972">
    <property type="entry name" value="USP_1"/>
    <property type="match status" value="1"/>
</dbReference>
<keyword evidence="1" id="KW-0788">Thiol protease</keyword>
<organism evidence="5 6">
    <name type="scientific">Sporothrix bragantina</name>
    <dbReference type="NCBI Taxonomy" id="671064"/>
    <lineage>
        <taxon>Eukaryota</taxon>
        <taxon>Fungi</taxon>
        <taxon>Dikarya</taxon>
        <taxon>Ascomycota</taxon>
        <taxon>Pezizomycotina</taxon>
        <taxon>Sordariomycetes</taxon>
        <taxon>Sordariomycetidae</taxon>
        <taxon>Ophiostomatales</taxon>
        <taxon>Ophiostomataceae</taxon>
        <taxon>Sporothrix</taxon>
    </lineage>
</organism>
<keyword evidence="6" id="KW-1185">Reference proteome</keyword>
<feature type="compositionally biased region" description="Polar residues" evidence="2">
    <location>
        <begin position="512"/>
        <end position="535"/>
    </location>
</feature>
<feature type="compositionally biased region" description="Polar residues" evidence="2">
    <location>
        <begin position="489"/>
        <end position="500"/>
    </location>
</feature>
<dbReference type="EC" id="3.4.19.12" evidence="1"/>
<evidence type="ECO:0000313" key="5">
    <source>
        <dbReference type="EMBL" id="CAK7216755.1"/>
    </source>
</evidence>
<evidence type="ECO:0000256" key="3">
    <source>
        <dbReference type="SAM" id="Phobius"/>
    </source>
</evidence>
<dbReference type="PANTHER" id="PTHR24006:SF904">
    <property type="entry name" value="UBIQUITIN CARBOXYL-TERMINAL HYDROLASE 16"/>
    <property type="match status" value="1"/>
</dbReference>
<keyword evidence="1" id="KW-0833">Ubl conjugation pathway</keyword>
<comment type="similarity">
    <text evidence="1">Belongs to the peptidase C19 family.</text>
</comment>
<dbReference type="PROSITE" id="PS50235">
    <property type="entry name" value="USP_3"/>
    <property type="match status" value="1"/>
</dbReference>
<dbReference type="SUPFAM" id="SSF54001">
    <property type="entry name" value="Cysteine proteinases"/>
    <property type="match status" value="1"/>
</dbReference>
<accession>A0ABP0BC34</accession>
<dbReference type="EMBL" id="CAWUHC010000018">
    <property type="protein sequence ID" value="CAK7216755.1"/>
    <property type="molecule type" value="Genomic_DNA"/>
</dbReference>
<dbReference type="InterPro" id="IPR001394">
    <property type="entry name" value="Peptidase_C19_UCH"/>
</dbReference>
<dbReference type="Gene3D" id="3.90.70.10">
    <property type="entry name" value="Cysteine proteinases"/>
    <property type="match status" value="2"/>
</dbReference>
<keyword evidence="1" id="KW-0645">Protease</keyword>
<feature type="region of interest" description="Disordered" evidence="2">
    <location>
        <begin position="487"/>
        <end position="696"/>
    </location>
</feature>
<comment type="caution">
    <text evidence="5">The sequence shown here is derived from an EMBL/GenBank/DDBJ whole genome shotgun (WGS) entry which is preliminary data.</text>
</comment>
<dbReference type="PROSITE" id="PS00973">
    <property type="entry name" value="USP_2"/>
    <property type="match status" value="1"/>
</dbReference>
<dbReference type="InterPro" id="IPR050164">
    <property type="entry name" value="Peptidase_C19"/>
</dbReference>
<dbReference type="InterPro" id="IPR018200">
    <property type="entry name" value="USP_CS"/>
</dbReference>
<feature type="transmembrane region" description="Helical" evidence="3">
    <location>
        <begin position="12"/>
        <end position="32"/>
    </location>
</feature>
<proteinExistence type="inferred from homology"/>
<feature type="compositionally biased region" description="Low complexity" evidence="2">
    <location>
        <begin position="576"/>
        <end position="592"/>
    </location>
</feature>